<reference evidence="1 2" key="1">
    <citation type="submission" date="2019-06" db="EMBL/GenBank/DDBJ databases">
        <title>WGS assembly of Gossypium darwinii.</title>
        <authorList>
            <person name="Chen Z.J."/>
            <person name="Sreedasyam A."/>
            <person name="Ando A."/>
            <person name="Song Q."/>
            <person name="De L."/>
            <person name="Hulse-Kemp A."/>
            <person name="Ding M."/>
            <person name="Ye W."/>
            <person name="Kirkbride R."/>
            <person name="Jenkins J."/>
            <person name="Plott C."/>
            <person name="Lovell J."/>
            <person name="Lin Y.-M."/>
            <person name="Vaughn R."/>
            <person name="Liu B."/>
            <person name="Li W."/>
            <person name="Simpson S."/>
            <person name="Scheffler B."/>
            <person name="Saski C."/>
            <person name="Grover C."/>
            <person name="Hu G."/>
            <person name="Conover J."/>
            <person name="Carlson J."/>
            <person name="Shu S."/>
            <person name="Boston L."/>
            <person name="Williams M."/>
            <person name="Peterson D."/>
            <person name="Mcgee K."/>
            <person name="Jones D."/>
            <person name="Wendel J."/>
            <person name="Stelly D."/>
            <person name="Grimwood J."/>
            <person name="Schmutz J."/>
        </authorList>
    </citation>
    <scope>NUCLEOTIDE SEQUENCE [LARGE SCALE GENOMIC DNA]</scope>
    <source>
        <strain evidence="1">1808015.09</strain>
    </source>
</reference>
<dbReference type="Proteomes" id="UP000323506">
    <property type="component" value="Chromosome D04"/>
</dbReference>
<protein>
    <submittedName>
        <fullName evidence="1">Uncharacterized protein</fullName>
    </submittedName>
</protein>
<keyword evidence="2" id="KW-1185">Reference proteome</keyword>
<organism evidence="1 2">
    <name type="scientific">Gossypium darwinii</name>
    <name type="common">Darwin's cotton</name>
    <name type="synonym">Gossypium barbadense var. darwinii</name>
    <dbReference type="NCBI Taxonomy" id="34276"/>
    <lineage>
        <taxon>Eukaryota</taxon>
        <taxon>Viridiplantae</taxon>
        <taxon>Streptophyta</taxon>
        <taxon>Embryophyta</taxon>
        <taxon>Tracheophyta</taxon>
        <taxon>Spermatophyta</taxon>
        <taxon>Magnoliopsida</taxon>
        <taxon>eudicotyledons</taxon>
        <taxon>Gunneridae</taxon>
        <taxon>Pentapetalae</taxon>
        <taxon>rosids</taxon>
        <taxon>malvids</taxon>
        <taxon>Malvales</taxon>
        <taxon>Malvaceae</taxon>
        <taxon>Malvoideae</taxon>
        <taxon>Gossypium</taxon>
    </lineage>
</organism>
<dbReference type="AlphaFoldDB" id="A0A5D2CY57"/>
<gene>
    <name evidence="1" type="ORF">ES288_D04G081400v1</name>
</gene>
<evidence type="ECO:0000313" key="2">
    <source>
        <dbReference type="Proteomes" id="UP000323506"/>
    </source>
</evidence>
<dbReference type="EMBL" id="CM017704">
    <property type="protein sequence ID" value="TYG73195.1"/>
    <property type="molecule type" value="Genomic_DNA"/>
</dbReference>
<name>A0A5D2CY57_GOSDA</name>
<proteinExistence type="predicted"/>
<sequence length="52" mass="6243">MKLFHHCECITFNLHLQKAQIKTHLNRLEACKSLHSKSRRTSLYGFKKQHHN</sequence>
<accession>A0A5D2CY57</accession>
<evidence type="ECO:0000313" key="1">
    <source>
        <dbReference type="EMBL" id="TYG73195.1"/>
    </source>
</evidence>